<name>A0A511W5Z8_9BACI</name>
<dbReference type="InterPro" id="IPR010981">
    <property type="entry name" value="SinR/SinI_dimer_dom"/>
</dbReference>
<dbReference type="OrthoDB" id="2936084at2"/>
<dbReference type="Pfam" id="PF08671">
    <property type="entry name" value="SinI"/>
    <property type="match status" value="1"/>
</dbReference>
<evidence type="ECO:0000313" key="3">
    <source>
        <dbReference type="Proteomes" id="UP000321440"/>
    </source>
</evidence>
<dbReference type="PROSITE" id="PS51500">
    <property type="entry name" value="SIN"/>
    <property type="match status" value="1"/>
</dbReference>
<gene>
    <name evidence="2" type="ORF">AHA02nite_12490</name>
</gene>
<dbReference type="SUPFAM" id="SSF47406">
    <property type="entry name" value="SinR repressor dimerisation domain-like"/>
    <property type="match status" value="1"/>
</dbReference>
<feature type="domain" description="Sin" evidence="1">
    <location>
        <begin position="11"/>
        <end position="49"/>
    </location>
</feature>
<organism evidence="2 3">
    <name type="scientific">Alkalibacillus haloalkaliphilus</name>
    <dbReference type="NCBI Taxonomy" id="94136"/>
    <lineage>
        <taxon>Bacteria</taxon>
        <taxon>Bacillati</taxon>
        <taxon>Bacillota</taxon>
        <taxon>Bacilli</taxon>
        <taxon>Bacillales</taxon>
        <taxon>Bacillaceae</taxon>
        <taxon>Alkalibacillus</taxon>
    </lineage>
</organism>
<accession>A0A511W5Z8</accession>
<dbReference type="Proteomes" id="UP000321440">
    <property type="component" value="Unassembled WGS sequence"/>
</dbReference>
<dbReference type="AlphaFoldDB" id="A0A511W5Z8"/>
<dbReference type="GO" id="GO:0046983">
    <property type="term" value="F:protein dimerization activity"/>
    <property type="evidence" value="ECO:0007669"/>
    <property type="project" value="InterPro"/>
</dbReference>
<dbReference type="RefSeq" id="WP_146815435.1">
    <property type="nucleotide sequence ID" value="NZ_BJYA01000005.1"/>
</dbReference>
<protein>
    <recommendedName>
        <fullName evidence="1">Sin domain-containing protein</fullName>
    </recommendedName>
</protein>
<evidence type="ECO:0000259" key="1">
    <source>
        <dbReference type="PROSITE" id="PS51500"/>
    </source>
</evidence>
<dbReference type="GO" id="GO:0006355">
    <property type="term" value="P:regulation of DNA-templated transcription"/>
    <property type="evidence" value="ECO:0007669"/>
    <property type="project" value="InterPro"/>
</dbReference>
<reference evidence="2 3" key="1">
    <citation type="submission" date="2019-07" db="EMBL/GenBank/DDBJ databases">
        <title>Whole genome shotgun sequence of Alkalibacillus haloalkaliphilus NBRC 103110.</title>
        <authorList>
            <person name="Hosoyama A."/>
            <person name="Uohara A."/>
            <person name="Ohji S."/>
            <person name="Ichikawa N."/>
        </authorList>
    </citation>
    <scope>NUCLEOTIDE SEQUENCE [LARGE SCALE GENOMIC DNA]</scope>
    <source>
        <strain evidence="2 3">NBRC 103110</strain>
    </source>
</reference>
<sequence>MYDGRKNNGVGRFKQHHKKLDRGWFNLMKEAEAIGLTPKEVEQFLQERQKVKK</sequence>
<dbReference type="EMBL" id="BJYA01000005">
    <property type="protein sequence ID" value="GEN45473.1"/>
    <property type="molecule type" value="Genomic_DNA"/>
</dbReference>
<proteinExistence type="predicted"/>
<dbReference type="InterPro" id="IPR036281">
    <property type="entry name" value="SinR/SinI_dimer_dom_sf"/>
</dbReference>
<comment type="caution">
    <text evidence="2">The sequence shown here is derived from an EMBL/GenBank/DDBJ whole genome shotgun (WGS) entry which is preliminary data.</text>
</comment>
<keyword evidence="3" id="KW-1185">Reference proteome</keyword>
<evidence type="ECO:0000313" key="2">
    <source>
        <dbReference type="EMBL" id="GEN45473.1"/>
    </source>
</evidence>